<dbReference type="AlphaFoldDB" id="A0A022KTX2"/>
<proteinExistence type="predicted"/>
<dbReference type="STRING" id="1249481.D641_0113315"/>
<reference evidence="2 3" key="1">
    <citation type="journal article" date="2013" name="Genome Announc.">
        <title>Draft genome sequence of an Actinobacterium, Brachybacterium muris strain UCD-AY4.</title>
        <authorList>
            <person name="Lo J.R."/>
            <person name="Lang J.M."/>
            <person name="Darling A.E."/>
            <person name="Eisen J.A."/>
            <person name="Coil D.A."/>
        </authorList>
    </citation>
    <scope>NUCLEOTIDE SEQUENCE [LARGE SCALE GENOMIC DNA]</scope>
    <source>
        <strain evidence="2 3">UCD-AY4</strain>
    </source>
</reference>
<name>A0A022KTX2_9MICO</name>
<dbReference type="InterPro" id="IPR001031">
    <property type="entry name" value="Thioesterase"/>
</dbReference>
<dbReference type="InterPro" id="IPR050266">
    <property type="entry name" value="AB_hydrolase_sf"/>
</dbReference>
<dbReference type="OrthoDB" id="27092at2"/>
<evidence type="ECO:0000313" key="3">
    <source>
        <dbReference type="Proteomes" id="UP000019754"/>
    </source>
</evidence>
<dbReference type="Proteomes" id="UP000019754">
    <property type="component" value="Unassembled WGS sequence"/>
</dbReference>
<gene>
    <name evidence="2" type="ORF">D641_0113315</name>
</gene>
<dbReference type="Pfam" id="PF00975">
    <property type="entry name" value="Thioesterase"/>
    <property type="match status" value="1"/>
</dbReference>
<dbReference type="EMBL" id="AORC01000019">
    <property type="protein sequence ID" value="EYT48033.1"/>
    <property type="molecule type" value="Genomic_DNA"/>
</dbReference>
<dbReference type="PANTHER" id="PTHR43798">
    <property type="entry name" value="MONOACYLGLYCEROL LIPASE"/>
    <property type="match status" value="1"/>
</dbReference>
<organism evidence="2 3">
    <name type="scientific">Brachybacterium muris UCD-AY4</name>
    <dbReference type="NCBI Taxonomy" id="1249481"/>
    <lineage>
        <taxon>Bacteria</taxon>
        <taxon>Bacillati</taxon>
        <taxon>Actinomycetota</taxon>
        <taxon>Actinomycetes</taxon>
        <taxon>Micrococcales</taxon>
        <taxon>Dermabacteraceae</taxon>
        <taxon>Brachybacterium</taxon>
    </lineage>
</organism>
<comment type="caution">
    <text evidence="2">The sequence shown here is derived from an EMBL/GenBank/DDBJ whole genome shotgun (WGS) entry which is preliminary data.</text>
</comment>
<dbReference type="HOGENOM" id="CLU_088923_0_0_11"/>
<dbReference type="SUPFAM" id="SSF53474">
    <property type="entry name" value="alpha/beta-Hydrolases"/>
    <property type="match status" value="1"/>
</dbReference>
<dbReference type="PANTHER" id="PTHR43798:SF6">
    <property type="entry name" value="HYDROLASE, PUTATIVE (AFU_ORTHOLOGUE AFUA_4G13070)-RELATED"/>
    <property type="match status" value="1"/>
</dbReference>
<dbReference type="Gene3D" id="3.40.50.1820">
    <property type="entry name" value="alpha/beta hydrolase"/>
    <property type="match status" value="1"/>
</dbReference>
<feature type="domain" description="Thioesterase" evidence="1">
    <location>
        <begin position="12"/>
        <end position="232"/>
    </location>
</feature>
<keyword evidence="2" id="KW-0378">Hydrolase</keyword>
<keyword evidence="3" id="KW-1185">Reference proteome</keyword>
<accession>A0A022KTX2</accession>
<dbReference type="GO" id="GO:0016787">
    <property type="term" value="F:hydrolase activity"/>
    <property type="evidence" value="ECO:0007669"/>
    <property type="project" value="UniProtKB-KW"/>
</dbReference>
<evidence type="ECO:0000313" key="2">
    <source>
        <dbReference type="EMBL" id="EYT48033.1"/>
    </source>
</evidence>
<protein>
    <submittedName>
        <fullName evidence="2">Alpha/beta hydrolase</fullName>
    </submittedName>
</protein>
<sequence>MIAADLGTGRPLVLVHGFSVDHRLLRALEPVLEPTGWRRIYIDLPWTEGGLNRDLTSSQAVADALVEALQDHLGEEPFAILGNSFGGMLARHVAHEMGEQVLGLATLAAVFVADSSERRLPAKRVLHDDPAVLEEAGEAREDFEEVSVIRTPAMLEAFLTHSYPGIRTADKRVMAAISKSYALDAVPEQAHGDPFDKPALHVFGRQDHVAGFEDGLAWQEHYVRGTFAVLDGAGHNAHLEQPTLVGALLTDWLHRMGDSQSDRR</sequence>
<evidence type="ECO:0000259" key="1">
    <source>
        <dbReference type="Pfam" id="PF00975"/>
    </source>
</evidence>
<dbReference type="InterPro" id="IPR029058">
    <property type="entry name" value="AB_hydrolase_fold"/>
</dbReference>